<dbReference type="GO" id="GO:0005886">
    <property type="term" value="C:plasma membrane"/>
    <property type="evidence" value="ECO:0007669"/>
    <property type="project" value="UniProtKB-SubCell"/>
</dbReference>
<evidence type="ECO:0000256" key="7">
    <source>
        <dbReference type="ARBA" id="ARBA00022842"/>
    </source>
</evidence>
<evidence type="ECO:0000256" key="4">
    <source>
        <dbReference type="ARBA" id="ARBA00022679"/>
    </source>
</evidence>
<evidence type="ECO:0000256" key="12">
    <source>
        <dbReference type="RuleBase" id="RU363002"/>
    </source>
</evidence>
<dbReference type="OrthoDB" id="9778595at2"/>
<dbReference type="InterPro" id="IPR024932">
    <property type="entry name" value="ApbE"/>
</dbReference>
<keyword evidence="12" id="KW-0472">Membrane</keyword>
<evidence type="ECO:0000256" key="9">
    <source>
        <dbReference type="ARBA" id="ARBA00048540"/>
    </source>
</evidence>
<dbReference type="GO" id="GO:0046872">
    <property type="term" value="F:metal ion binding"/>
    <property type="evidence" value="ECO:0007669"/>
    <property type="project" value="UniProtKB-UniRule"/>
</dbReference>
<evidence type="ECO:0000313" key="13">
    <source>
        <dbReference type="EMBL" id="GEP29487.1"/>
    </source>
</evidence>
<dbReference type="Proteomes" id="UP000321337">
    <property type="component" value="Unassembled WGS sequence"/>
</dbReference>
<evidence type="ECO:0000256" key="10">
    <source>
        <dbReference type="PIRNR" id="PIRNR006268"/>
    </source>
</evidence>
<keyword evidence="7 10" id="KW-0460">Magnesium</keyword>
<dbReference type="PROSITE" id="PS51257">
    <property type="entry name" value="PROKAR_LIPOPROTEIN"/>
    <property type="match status" value="1"/>
</dbReference>
<keyword evidence="12" id="KW-0449">Lipoprotein</keyword>
<sequence length="337" mass="36801">MRLMSVVALLLLMLTGCAKHPLYTQESYVFGTRVEVSIYGEPEARARRVTAQILRDFDQMHHSLHAWEPGTLERMNGIFALSPSKAAIAPGMIPIIRDATRYSEQSQGLFNPAIGNLIRLWGFQSDTFKAKLPDPAKIAELVRANPQMHDIVIDGILFHSTNPAVRLDLGGYAKGYALDVAASYLRSQGVKNALINIGGNILALGQHGDRPWRVGIQNPRAPGPIATLELRDGEAIGTSGDYQRYFEVGGKRYCHIIDPRTGWPAQGVQAVTVLVPPSAHAGTLSDVASKPIFIAGSAGWRAAAQRMGVANVMFIDGQGHVELTDSMKQRLRFEPRS</sequence>
<evidence type="ECO:0000256" key="2">
    <source>
        <dbReference type="ARBA" id="ARBA00016337"/>
    </source>
</evidence>
<evidence type="ECO:0000313" key="14">
    <source>
        <dbReference type="Proteomes" id="UP000321337"/>
    </source>
</evidence>
<keyword evidence="12" id="KW-1003">Cell membrane</keyword>
<dbReference type="Gene3D" id="3.10.520.10">
    <property type="entry name" value="ApbE-like domains"/>
    <property type="match status" value="1"/>
</dbReference>
<keyword evidence="14" id="KW-1185">Reference proteome</keyword>
<keyword evidence="3 10" id="KW-0285">Flavoprotein</keyword>
<dbReference type="EMBL" id="BKAD01000005">
    <property type="protein sequence ID" value="GEP29487.1"/>
    <property type="molecule type" value="Genomic_DNA"/>
</dbReference>
<organism evidence="13 14">
    <name type="scientific">Sulfuriferula plumbiphila</name>
    <dbReference type="NCBI Taxonomy" id="171865"/>
    <lineage>
        <taxon>Bacteria</taxon>
        <taxon>Pseudomonadati</taxon>
        <taxon>Pseudomonadota</taxon>
        <taxon>Betaproteobacteria</taxon>
        <taxon>Nitrosomonadales</taxon>
        <taxon>Sulfuricellaceae</taxon>
        <taxon>Sulfuriferula</taxon>
    </lineage>
</organism>
<feature type="signal peptide" evidence="12">
    <location>
        <begin position="1"/>
        <end position="18"/>
    </location>
</feature>
<evidence type="ECO:0000256" key="8">
    <source>
        <dbReference type="ARBA" id="ARBA00031306"/>
    </source>
</evidence>
<dbReference type="PANTHER" id="PTHR30040">
    <property type="entry name" value="THIAMINE BIOSYNTHESIS LIPOPROTEIN APBE"/>
    <property type="match status" value="1"/>
</dbReference>
<dbReference type="Pfam" id="PF02424">
    <property type="entry name" value="ApbE"/>
    <property type="match status" value="1"/>
</dbReference>
<dbReference type="GO" id="GO:0016740">
    <property type="term" value="F:transferase activity"/>
    <property type="evidence" value="ECO:0007669"/>
    <property type="project" value="UniProtKB-UniRule"/>
</dbReference>
<evidence type="ECO:0000256" key="11">
    <source>
        <dbReference type="PIRSR" id="PIRSR006268-2"/>
    </source>
</evidence>
<comment type="caution">
    <text evidence="13">The sequence shown here is derived from an EMBL/GenBank/DDBJ whole genome shotgun (WGS) entry which is preliminary data.</text>
</comment>
<protein>
    <recommendedName>
        <fullName evidence="2 10">FAD:protein FMN transferase</fullName>
        <ecNumber evidence="1 10">2.7.1.180</ecNumber>
    </recommendedName>
    <alternativeName>
        <fullName evidence="8 10">Flavin transferase</fullName>
    </alternativeName>
</protein>
<feature type="binding site" evidence="11">
    <location>
        <position position="171"/>
    </location>
    <ligand>
        <name>Mg(2+)</name>
        <dbReference type="ChEBI" id="CHEBI:18420"/>
    </ligand>
</feature>
<dbReference type="InterPro" id="IPR003374">
    <property type="entry name" value="ApbE-like_sf"/>
</dbReference>
<keyword evidence="12" id="KW-0997">Cell inner membrane</keyword>
<name>A0A512L4T1_9PROT</name>
<keyword evidence="4 10" id="KW-0808">Transferase</keyword>
<dbReference type="AlphaFoldDB" id="A0A512L4T1"/>
<feature type="chain" id="PRO_5022264912" description="FAD:protein FMN transferase" evidence="12">
    <location>
        <begin position="19"/>
        <end position="337"/>
    </location>
</feature>
<evidence type="ECO:0000256" key="1">
    <source>
        <dbReference type="ARBA" id="ARBA00011955"/>
    </source>
</evidence>
<evidence type="ECO:0000256" key="5">
    <source>
        <dbReference type="ARBA" id="ARBA00022723"/>
    </source>
</evidence>
<accession>A0A512L4T1</accession>
<dbReference type="PANTHER" id="PTHR30040:SF2">
    <property type="entry name" value="FAD:PROTEIN FMN TRANSFERASE"/>
    <property type="match status" value="1"/>
</dbReference>
<evidence type="ECO:0000256" key="6">
    <source>
        <dbReference type="ARBA" id="ARBA00022827"/>
    </source>
</evidence>
<reference evidence="13 14" key="1">
    <citation type="submission" date="2019-07" db="EMBL/GenBank/DDBJ databases">
        <title>Whole genome shotgun sequence of Thiobacillus plumbophilus NBRC 107929.</title>
        <authorList>
            <person name="Hosoyama A."/>
            <person name="Uohara A."/>
            <person name="Ohji S."/>
            <person name="Ichikawa N."/>
        </authorList>
    </citation>
    <scope>NUCLEOTIDE SEQUENCE [LARGE SCALE GENOMIC DNA]</scope>
    <source>
        <strain evidence="13 14">NBRC 107929</strain>
    </source>
</reference>
<gene>
    <name evidence="13" type="ORF">TPL01_06250</name>
</gene>
<comment type="function">
    <text evidence="12">Flavin transferase that catalyzes the transfer of the FMN moiety of FAD and its covalent binding to the hydroxyl group of a threonine residue in a target flavoprotein.</text>
</comment>
<dbReference type="PIRSF" id="PIRSF006268">
    <property type="entry name" value="ApbE"/>
    <property type="match status" value="1"/>
</dbReference>
<proteinExistence type="inferred from homology"/>
<comment type="catalytic activity">
    <reaction evidence="9 10 12">
        <text>L-threonyl-[protein] + FAD = FMN-L-threonyl-[protein] + AMP + H(+)</text>
        <dbReference type="Rhea" id="RHEA:36847"/>
        <dbReference type="Rhea" id="RHEA-COMP:11060"/>
        <dbReference type="Rhea" id="RHEA-COMP:11061"/>
        <dbReference type="ChEBI" id="CHEBI:15378"/>
        <dbReference type="ChEBI" id="CHEBI:30013"/>
        <dbReference type="ChEBI" id="CHEBI:57692"/>
        <dbReference type="ChEBI" id="CHEBI:74257"/>
        <dbReference type="ChEBI" id="CHEBI:456215"/>
        <dbReference type="EC" id="2.7.1.180"/>
    </reaction>
</comment>
<keyword evidence="12" id="KW-0732">Signal</keyword>
<feature type="binding site" evidence="11">
    <location>
        <position position="286"/>
    </location>
    <ligand>
        <name>Mg(2+)</name>
        <dbReference type="ChEBI" id="CHEBI:18420"/>
    </ligand>
</feature>
<dbReference type="EC" id="2.7.1.180" evidence="1 10"/>
<comment type="similarity">
    <text evidence="10 12">Belongs to the ApbE family.</text>
</comment>
<evidence type="ECO:0000256" key="3">
    <source>
        <dbReference type="ARBA" id="ARBA00022630"/>
    </source>
</evidence>
<dbReference type="RefSeq" id="WP_147070678.1">
    <property type="nucleotide sequence ID" value="NZ_AP021884.1"/>
</dbReference>
<keyword evidence="6 10" id="KW-0274">FAD</keyword>
<dbReference type="SUPFAM" id="SSF143631">
    <property type="entry name" value="ApbE-like"/>
    <property type="match status" value="1"/>
</dbReference>
<keyword evidence="5 10" id="KW-0479">Metal-binding</keyword>
<comment type="subcellular location">
    <subcellularLocation>
        <location evidence="12">Cell inner membrane</location>
        <topology evidence="12">Lipid-anchor</topology>
        <orientation evidence="12">Periplasmic side</orientation>
    </subcellularLocation>
</comment>
<comment type="cofactor">
    <cofactor evidence="11">
        <name>Mg(2+)</name>
        <dbReference type="ChEBI" id="CHEBI:18420"/>
    </cofactor>
    <cofactor evidence="11">
        <name>Mn(2+)</name>
        <dbReference type="ChEBI" id="CHEBI:29035"/>
    </cofactor>
    <text evidence="11">Magnesium. Can also use manganese.</text>
</comment>